<accession>A0AAV0YXT5</accession>
<evidence type="ECO:0000313" key="2">
    <source>
        <dbReference type="EMBL" id="CAI8589863.1"/>
    </source>
</evidence>
<keyword evidence="3" id="KW-1185">Reference proteome</keyword>
<sequence length="116" mass="13648">MEKSVCVTNVTVNNHIPEDLSFSILSKLPIKSLKRFGCVRKSWSILFENLYFLNMYQNYFISNNHSYYDDTSIILHHRNDPLPGEEDQNTLYLLSGERCDNLIKLDWPNPLHEENV</sequence>
<dbReference type="InterPro" id="IPR036047">
    <property type="entry name" value="F-box-like_dom_sf"/>
</dbReference>
<protein>
    <recommendedName>
        <fullName evidence="1">F-box domain-containing protein</fullName>
    </recommendedName>
</protein>
<evidence type="ECO:0000259" key="1">
    <source>
        <dbReference type="Pfam" id="PF00646"/>
    </source>
</evidence>
<feature type="domain" description="F-box" evidence="1">
    <location>
        <begin position="15"/>
        <end position="53"/>
    </location>
</feature>
<organism evidence="2 3">
    <name type="scientific">Vicia faba</name>
    <name type="common">Broad bean</name>
    <name type="synonym">Faba vulgaris</name>
    <dbReference type="NCBI Taxonomy" id="3906"/>
    <lineage>
        <taxon>Eukaryota</taxon>
        <taxon>Viridiplantae</taxon>
        <taxon>Streptophyta</taxon>
        <taxon>Embryophyta</taxon>
        <taxon>Tracheophyta</taxon>
        <taxon>Spermatophyta</taxon>
        <taxon>Magnoliopsida</taxon>
        <taxon>eudicotyledons</taxon>
        <taxon>Gunneridae</taxon>
        <taxon>Pentapetalae</taxon>
        <taxon>rosids</taxon>
        <taxon>fabids</taxon>
        <taxon>Fabales</taxon>
        <taxon>Fabaceae</taxon>
        <taxon>Papilionoideae</taxon>
        <taxon>50 kb inversion clade</taxon>
        <taxon>NPAAA clade</taxon>
        <taxon>Hologalegina</taxon>
        <taxon>IRL clade</taxon>
        <taxon>Fabeae</taxon>
        <taxon>Vicia</taxon>
    </lineage>
</organism>
<dbReference type="InterPro" id="IPR001810">
    <property type="entry name" value="F-box_dom"/>
</dbReference>
<dbReference type="Pfam" id="PF00646">
    <property type="entry name" value="F-box"/>
    <property type="match status" value="1"/>
</dbReference>
<dbReference type="EMBL" id="OX451736">
    <property type="protein sequence ID" value="CAI8589863.1"/>
    <property type="molecule type" value="Genomic_DNA"/>
</dbReference>
<reference evidence="2 3" key="1">
    <citation type="submission" date="2023-01" db="EMBL/GenBank/DDBJ databases">
        <authorList>
            <person name="Kreplak J."/>
        </authorList>
    </citation>
    <scope>NUCLEOTIDE SEQUENCE [LARGE SCALE GENOMIC DNA]</scope>
</reference>
<dbReference type="Proteomes" id="UP001157006">
    <property type="component" value="Chromosome 1L"/>
</dbReference>
<dbReference type="AlphaFoldDB" id="A0AAV0YXT5"/>
<evidence type="ECO:0000313" key="3">
    <source>
        <dbReference type="Proteomes" id="UP001157006"/>
    </source>
</evidence>
<gene>
    <name evidence="2" type="ORF">VFH_I413600</name>
</gene>
<dbReference type="SUPFAM" id="SSF81383">
    <property type="entry name" value="F-box domain"/>
    <property type="match status" value="1"/>
</dbReference>
<proteinExistence type="predicted"/>
<name>A0AAV0YXT5_VICFA</name>